<dbReference type="InterPro" id="IPR020806">
    <property type="entry name" value="PKS_PP-bd"/>
</dbReference>
<keyword evidence="2" id="KW-0597">Phosphoprotein</keyword>
<proteinExistence type="predicted"/>
<dbReference type="Pfam" id="PF00550">
    <property type="entry name" value="PP-binding"/>
    <property type="match status" value="1"/>
</dbReference>
<dbReference type="RefSeq" id="WP_183754566.1">
    <property type="nucleotide sequence ID" value="NZ_JACICC010000011.1"/>
</dbReference>
<dbReference type="Gene3D" id="1.10.1200.10">
    <property type="entry name" value="ACP-like"/>
    <property type="match status" value="1"/>
</dbReference>
<keyword evidence="1" id="KW-0596">Phosphopantetheine</keyword>
<sequence>MISIDTLEAHISRFICNEMDLLPEDIDPDLNLGAFGLGSLASTRLIGSLEETFALRLSPTMVFEHPSISRLAEAIAQIAAEQHGGAAHV</sequence>
<dbReference type="GO" id="GO:0031177">
    <property type="term" value="F:phosphopantetheine binding"/>
    <property type="evidence" value="ECO:0007669"/>
    <property type="project" value="InterPro"/>
</dbReference>
<name>A0A7W5Z6I9_9HYPH</name>
<feature type="domain" description="Carrier" evidence="3">
    <location>
        <begin position="5"/>
        <end position="79"/>
    </location>
</feature>
<dbReference type="Proteomes" id="UP000537592">
    <property type="component" value="Unassembled WGS sequence"/>
</dbReference>
<dbReference type="PROSITE" id="PS50075">
    <property type="entry name" value="CARRIER"/>
    <property type="match status" value="1"/>
</dbReference>
<dbReference type="SUPFAM" id="SSF47336">
    <property type="entry name" value="ACP-like"/>
    <property type="match status" value="1"/>
</dbReference>
<reference evidence="4 5" key="1">
    <citation type="submission" date="2020-08" db="EMBL/GenBank/DDBJ databases">
        <title>Genomic Encyclopedia of Type Strains, Phase IV (KMG-IV): sequencing the most valuable type-strain genomes for metagenomic binning, comparative biology and taxonomic classification.</title>
        <authorList>
            <person name="Goeker M."/>
        </authorList>
    </citation>
    <scope>NUCLEOTIDE SEQUENCE [LARGE SCALE GENOMIC DNA]</scope>
    <source>
        <strain evidence="4 5">DSM 28760</strain>
    </source>
</reference>
<dbReference type="InterPro" id="IPR009081">
    <property type="entry name" value="PP-bd_ACP"/>
</dbReference>
<keyword evidence="5" id="KW-1185">Reference proteome</keyword>
<dbReference type="AlphaFoldDB" id="A0A7W5Z6I9"/>
<evidence type="ECO:0000256" key="1">
    <source>
        <dbReference type="ARBA" id="ARBA00022450"/>
    </source>
</evidence>
<gene>
    <name evidence="4" type="ORF">FHS81_003218</name>
</gene>
<dbReference type="InterPro" id="IPR036736">
    <property type="entry name" value="ACP-like_sf"/>
</dbReference>
<protein>
    <submittedName>
        <fullName evidence="4">Acyl carrier protein</fullName>
    </submittedName>
</protein>
<evidence type="ECO:0000259" key="3">
    <source>
        <dbReference type="PROSITE" id="PS50075"/>
    </source>
</evidence>
<accession>A0A7W5Z6I9</accession>
<dbReference type="SMART" id="SM00823">
    <property type="entry name" value="PKS_PP"/>
    <property type="match status" value="1"/>
</dbReference>
<comment type="caution">
    <text evidence="4">The sequence shown here is derived from an EMBL/GenBank/DDBJ whole genome shotgun (WGS) entry which is preliminary data.</text>
</comment>
<dbReference type="EMBL" id="JACICC010000011">
    <property type="protein sequence ID" value="MBB3811106.1"/>
    <property type="molecule type" value="Genomic_DNA"/>
</dbReference>
<evidence type="ECO:0000313" key="4">
    <source>
        <dbReference type="EMBL" id="MBB3811106.1"/>
    </source>
</evidence>
<evidence type="ECO:0000256" key="2">
    <source>
        <dbReference type="ARBA" id="ARBA00022553"/>
    </source>
</evidence>
<evidence type="ECO:0000313" key="5">
    <source>
        <dbReference type="Proteomes" id="UP000537592"/>
    </source>
</evidence>
<organism evidence="4 5">
    <name type="scientific">Pseudochelatococcus contaminans</name>
    <dbReference type="NCBI Taxonomy" id="1538103"/>
    <lineage>
        <taxon>Bacteria</taxon>
        <taxon>Pseudomonadati</taxon>
        <taxon>Pseudomonadota</taxon>
        <taxon>Alphaproteobacteria</taxon>
        <taxon>Hyphomicrobiales</taxon>
        <taxon>Chelatococcaceae</taxon>
        <taxon>Pseudochelatococcus</taxon>
    </lineage>
</organism>